<reference evidence="10 11" key="1">
    <citation type="submission" date="2016-02" db="EMBL/GenBank/DDBJ databases">
        <title>Draft genome sequence of Thermodesulfatator sp. S606.</title>
        <authorList>
            <person name="Lai Q."/>
            <person name="Cao J."/>
            <person name="Dupont S."/>
            <person name="Shao Z."/>
            <person name="Jebbar M."/>
            <person name="Alain K."/>
        </authorList>
    </citation>
    <scope>NUCLEOTIDE SEQUENCE [LARGE SCALE GENOMIC DNA]</scope>
    <source>
        <strain evidence="10 11">S606</strain>
    </source>
</reference>
<dbReference type="AlphaFoldDB" id="A0A177E530"/>
<comment type="caution">
    <text evidence="10">The sequence shown here is derived from an EMBL/GenBank/DDBJ whole genome shotgun (WGS) entry which is preliminary data.</text>
</comment>
<sequence length="59" mass="6651">MLLGIREILFIVNSEDLDDFQKLFGDGSHLGMNIQYQIQEMPNGLAEGLILKNMGQARN</sequence>
<evidence type="ECO:0000256" key="7">
    <source>
        <dbReference type="ARBA" id="ARBA00022842"/>
    </source>
</evidence>
<evidence type="ECO:0000313" key="10">
    <source>
        <dbReference type="EMBL" id="OAG27015.1"/>
    </source>
</evidence>
<dbReference type="InterPro" id="IPR005835">
    <property type="entry name" value="NTP_transferase_dom"/>
</dbReference>
<dbReference type="PANTHER" id="PTHR43532:SF1">
    <property type="entry name" value="GLUCOSE-1-PHOSPHATE THYMIDYLYLTRANSFERASE 1"/>
    <property type="match status" value="1"/>
</dbReference>
<keyword evidence="5" id="KW-0548">Nucleotidyltransferase</keyword>
<evidence type="ECO:0000313" key="11">
    <source>
        <dbReference type="Proteomes" id="UP000076964"/>
    </source>
</evidence>
<evidence type="ECO:0000259" key="9">
    <source>
        <dbReference type="Pfam" id="PF00483"/>
    </source>
</evidence>
<accession>A0A177E530</accession>
<comment type="cofactor">
    <cofactor evidence="1">
        <name>Mg(2+)</name>
        <dbReference type="ChEBI" id="CHEBI:18420"/>
    </cofactor>
</comment>
<feature type="domain" description="Nucleotidyl transferase" evidence="9">
    <location>
        <begin position="3"/>
        <end position="52"/>
    </location>
</feature>
<evidence type="ECO:0000256" key="3">
    <source>
        <dbReference type="ARBA" id="ARBA00012461"/>
    </source>
</evidence>
<gene>
    <name evidence="10" type="ORF">TH606_09025</name>
</gene>
<keyword evidence="6" id="KW-0479">Metal-binding</keyword>
<dbReference type="PANTHER" id="PTHR43532">
    <property type="entry name" value="GLUCOSE-1-PHOSPHATE THYMIDYLYLTRANSFERASE"/>
    <property type="match status" value="1"/>
</dbReference>
<keyword evidence="11" id="KW-1185">Reference proteome</keyword>
<comment type="similarity">
    <text evidence="2">Belongs to the glucose-1-phosphate thymidylyltransferase family.</text>
</comment>
<dbReference type="GO" id="GO:0046872">
    <property type="term" value="F:metal ion binding"/>
    <property type="evidence" value="ECO:0007669"/>
    <property type="project" value="UniProtKB-KW"/>
</dbReference>
<dbReference type="Proteomes" id="UP000076964">
    <property type="component" value="Unassembled WGS sequence"/>
</dbReference>
<dbReference type="STRING" id="1795632.TH606_09025"/>
<dbReference type="Gene3D" id="3.90.550.10">
    <property type="entry name" value="Spore Coat Polysaccharide Biosynthesis Protein SpsA, Chain A"/>
    <property type="match status" value="1"/>
</dbReference>
<dbReference type="GO" id="GO:0008879">
    <property type="term" value="F:glucose-1-phosphate thymidylyltransferase activity"/>
    <property type="evidence" value="ECO:0007669"/>
    <property type="project" value="UniProtKB-EC"/>
</dbReference>
<evidence type="ECO:0000256" key="6">
    <source>
        <dbReference type="ARBA" id="ARBA00022723"/>
    </source>
</evidence>
<dbReference type="EMBL" id="LSFI01000044">
    <property type="protein sequence ID" value="OAG27015.1"/>
    <property type="molecule type" value="Genomic_DNA"/>
</dbReference>
<organism evidence="10 11">
    <name type="scientific">Thermodesulfatator autotrophicus</name>
    <dbReference type="NCBI Taxonomy" id="1795632"/>
    <lineage>
        <taxon>Bacteria</taxon>
        <taxon>Pseudomonadati</taxon>
        <taxon>Thermodesulfobacteriota</taxon>
        <taxon>Thermodesulfobacteria</taxon>
        <taxon>Thermodesulfobacteriales</taxon>
        <taxon>Thermodesulfatatoraceae</taxon>
        <taxon>Thermodesulfatator</taxon>
    </lineage>
</organism>
<protein>
    <recommendedName>
        <fullName evidence="3">glucose-1-phosphate thymidylyltransferase</fullName>
        <ecNumber evidence="3">2.7.7.24</ecNumber>
    </recommendedName>
</protein>
<comment type="catalytic activity">
    <reaction evidence="8">
        <text>dTTP + alpha-D-glucose 1-phosphate + H(+) = dTDP-alpha-D-glucose + diphosphate</text>
        <dbReference type="Rhea" id="RHEA:15225"/>
        <dbReference type="ChEBI" id="CHEBI:15378"/>
        <dbReference type="ChEBI" id="CHEBI:33019"/>
        <dbReference type="ChEBI" id="CHEBI:37568"/>
        <dbReference type="ChEBI" id="CHEBI:57477"/>
        <dbReference type="ChEBI" id="CHEBI:58601"/>
        <dbReference type="EC" id="2.7.7.24"/>
    </reaction>
</comment>
<evidence type="ECO:0000256" key="8">
    <source>
        <dbReference type="ARBA" id="ARBA00049336"/>
    </source>
</evidence>
<dbReference type="InterPro" id="IPR029044">
    <property type="entry name" value="Nucleotide-diphossugar_trans"/>
</dbReference>
<dbReference type="EC" id="2.7.7.24" evidence="3"/>
<name>A0A177E530_9BACT</name>
<dbReference type="Pfam" id="PF00483">
    <property type="entry name" value="NTP_transferase"/>
    <property type="match status" value="1"/>
</dbReference>
<proteinExistence type="inferred from homology"/>
<keyword evidence="4" id="KW-0808">Transferase</keyword>
<dbReference type="SUPFAM" id="SSF53448">
    <property type="entry name" value="Nucleotide-diphospho-sugar transferases"/>
    <property type="match status" value="1"/>
</dbReference>
<evidence type="ECO:0000256" key="2">
    <source>
        <dbReference type="ARBA" id="ARBA00010480"/>
    </source>
</evidence>
<keyword evidence="7" id="KW-0460">Magnesium</keyword>
<evidence type="ECO:0000256" key="5">
    <source>
        <dbReference type="ARBA" id="ARBA00022695"/>
    </source>
</evidence>
<evidence type="ECO:0000256" key="1">
    <source>
        <dbReference type="ARBA" id="ARBA00001946"/>
    </source>
</evidence>
<evidence type="ECO:0000256" key="4">
    <source>
        <dbReference type="ARBA" id="ARBA00022679"/>
    </source>
</evidence>
<dbReference type="InterPro" id="IPR005907">
    <property type="entry name" value="G1P_thy_trans_s"/>
</dbReference>